<feature type="transmembrane region" description="Helical" evidence="1">
    <location>
        <begin position="274"/>
        <end position="298"/>
    </location>
</feature>
<feature type="transmembrane region" description="Helical" evidence="1">
    <location>
        <begin position="340"/>
        <end position="361"/>
    </location>
</feature>
<reference evidence="2" key="1">
    <citation type="submission" date="2007-11" db="EMBL/GenBank/DDBJ databases">
        <authorList>
            <person name="Fulton L."/>
            <person name="Clifton S."/>
            <person name="Fulton B."/>
            <person name="Xu J."/>
            <person name="Minx P."/>
            <person name="Pepin K.H."/>
            <person name="Johnson M."/>
            <person name="Thiruvilangam P."/>
            <person name="Bhonagiri V."/>
            <person name="Nash W.E."/>
            <person name="Mardis E.R."/>
            <person name="Wilson R.K."/>
        </authorList>
    </citation>
    <scope>NUCLEOTIDE SEQUENCE [LARGE SCALE GENOMIC DNA]</scope>
    <source>
        <strain evidence="2">DSM 17241</strain>
    </source>
</reference>
<proteinExistence type="predicted"/>
<feature type="transmembrane region" description="Helical" evidence="1">
    <location>
        <begin position="171"/>
        <end position="192"/>
    </location>
</feature>
<dbReference type="eggNOG" id="COG1906">
    <property type="taxonomic scope" value="Bacteria"/>
</dbReference>
<dbReference type="InterPro" id="IPR007294">
    <property type="entry name" value="DUF401"/>
</dbReference>
<feature type="transmembrane region" description="Helical" evidence="1">
    <location>
        <begin position="304"/>
        <end position="328"/>
    </location>
</feature>
<dbReference type="Pfam" id="PF04165">
    <property type="entry name" value="DUF401"/>
    <property type="match status" value="1"/>
</dbReference>
<gene>
    <name evidence="2" type="ORF">ANACOL_00506</name>
</gene>
<reference evidence="2" key="2">
    <citation type="submission" date="2013-09" db="EMBL/GenBank/DDBJ databases">
        <title>Draft genome sequence of Anaerotruncus colihominis(DSM 17241).</title>
        <authorList>
            <person name="Sudarsanam P."/>
            <person name="Ley R."/>
            <person name="Guruge J."/>
            <person name="Turnbaugh P.J."/>
            <person name="Mahowald M."/>
            <person name="Liep D."/>
            <person name="Gordon J."/>
        </authorList>
    </citation>
    <scope>NUCLEOTIDE SEQUENCE</scope>
    <source>
        <strain evidence="2">DSM 17241</strain>
    </source>
</reference>
<keyword evidence="3" id="KW-1185">Reference proteome</keyword>
<dbReference type="RefSeq" id="WP_006873915.1">
    <property type="nucleotide sequence ID" value="NZ_DS544175.1"/>
</dbReference>
<dbReference type="AlphaFoldDB" id="B0P6X8"/>
<dbReference type="PANTHER" id="PTHR39556:SF1">
    <property type="entry name" value="PROTEIN, PUTATIVE-RELATED"/>
    <property type="match status" value="1"/>
</dbReference>
<dbReference type="EMBL" id="ABGD02000005">
    <property type="protein sequence ID" value="EDS12953.1"/>
    <property type="molecule type" value="Genomic_DNA"/>
</dbReference>
<feature type="transmembrane region" description="Helical" evidence="1">
    <location>
        <begin position="213"/>
        <end position="231"/>
    </location>
</feature>
<sequence length="404" mass="44189">MELLKLAGVFCVMILILWRKKPLSWAVAAAALAVWLLFWMPARTFAAALVRGAVRWDTIQLLLVLYLITFLQRMLEKRGCLTSAKDALDGLFNSRRVDASAAPALLGMLPAVGTVLICGDIVRQSTDGFLKTEEQACVTSYYRHVSELFFPTYTSILIAVDLSAGKVSVGGFTLAMLPMLAVLMAIGWLFYLRRIPKDAGFFAGRPKAFYWKLLLRSLWTIIFTVILIVAFGVPVHIAVLACIVCNLFVGRFGWKELRPFFASAFEARLMISTLLIMMFKEVLAAAGVISALPAFFSSLPVPPFLVFALIFFFGSVAAGSQAIIVLCMGMAMAAAAQGGLALFVLLMCMAYAAMQLSPVHVCLAVCAEDYRISLGTLIRKTVPLVGVFCLAAFGYYGLLRLFGF</sequence>
<name>B0P6X8_9FIRM</name>
<feature type="transmembrane region" description="Helical" evidence="1">
    <location>
        <begin position="56"/>
        <end position="75"/>
    </location>
</feature>
<keyword evidence="1" id="KW-0812">Transmembrane</keyword>
<organism evidence="2 3">
    <name type="scientific">Anaerotruncus colihominis DSM 17241</name>
    <dbReference type="NCBI Taxonomy" id="445972"/>
    <lineage>
        <taxon>Bacteria</taxon>
        <taxon>Bacillati</taxon>
        <taxon>Bacillota</taxon>
        <taxon>Clostridia</taxon>
        <taxon>Eubacteriales</taxon>
        <taxon>Oscillospiraceae</taxon>
        <taxon>Anaerotruncus</taxon>
    </lineage>
</organism>
<dbReference type="Proteomes" id="UP000003803">
    <property type="component" value="Unassembled WGS sequence"/>
</dbReference>
<feature type="transmembrane region" description="Helical" evidence="1">
    <location>
        <begin position="381"/>
        <end position="399"/>
    </location>
</feature>
<dbReference type="HOGENOM" id="CLU_056143_0_0_9"/>
<comment type="caution">
    <text evidence="2">The sequence shown here is derived from an EMBL/GenBank/DDBJ whole genome shotgun (WGS) entry which is preliminary data.</text>
</comment>
<evidence type="ECO:0008006" key="4">
    <source>
        <dbReference type="Google" id="ProtNLM"/>
    </source>
</evidence>
<feature type="transmembrane region" description="Helical" evidence="1">
    <location>
        <begin position="237"/>
        <end position="254"/>
    </location>
</feature>
<evidence type="ECO:0000313" key="2">
    <source>
        <dbReference type="EMBL" id="EDS12953.1"/>
    </source>
</evidence>
<evidence type="ECO:0000313" key="3">
    <source>
        <dbReference type="Proteomes" id="UP000003803"/>
    </source>
</evidence>
<accession>B0P6X8</accession>
<protein>
    <recommendedName>
        <fullName evidence="4">DUF401 family protein</fullName>
    </recommendedName>
</protein>
<keyword evidence="1" id="KW-0472">Membrane</keyword>
<evidence type="ECO:0000256" key="1">
    <source>
        <dbReference type="SAM" id="Phobius"/>
    </source>
</evidence>
<keyword evidence="1" id="KW-1133">Transmembrane helix</keyword>
<dbReference type="STRING" id="169435.ERS852551_00654"/>
<dbReference type="PANTHER" id="PTHR39556">
    <property type="entry name" value="PROTEIN, PUTATIVE-RELATED"/>
    <property type="match status" value="1"/>
</dbReference>